<dbReference type="SUPFAM" id="SSF118010">
    <property type="entry name" value="TM1457-like"/>
    <property type="match status" value="1"/>
</dbReference>
<evidence type="ECO:0000256" key="6">
    <source>
        <dbReference type="ARBA" id="ARBA00044538"/>
    </source>
</evidence>
<comment type="similarity">
    <text evidence="5">Belongs to the Prp family.</text>
</comment>
<dbReference type="PANTHER" id="PTHR39178">
    <property type="entry name" value="HYPOTHETICAL RIBOSOME-ASSOCIATED PROTEIN"/>
    <property type="match status" value="1"/>
</dbReference>
<organism evidence="7 8">
    <name type="scientific">Lachnobacterium bovis</name>
    <dbReference type="NCBI Taxonomy" id="140626"/>
    <lineage>
        <taxon>Bacteria</taxon>
        <taxon>Bacillati</taxon>
        <taxon>Bacillota</taxon>
        <taxon>Clostridia</taxon>
        <taxon>Lachnospirales</taxon>
        <taxon>Lachnospiraceae</taxon>
        <taxon>Lachnobacterium</taxon>
    </lineage>
</organism>
<dbReference type="CDD" id="cd16332">
    <property type="entry name" value="Prp-like"/>
    <property type="match status" value="1"/>
</dbReference>
<dbReference type="OrthoDB" id="48998at2"/>
<sequence length="108" mass="12232">MIEVVFYKNKRSRFTGFTVNGHAGYAEEGEDIVCAAVSALVYSTENALDKLTNARYSYGVDDGYFDLNVKGLRSRHDVQLLLKAFEISIIDINNKYGDKYLTISYEEV</sequence>
<evidence type="ECO:0000256" key="3">
    <source>
        <dbReference type="ARBA" id="ARBA00022801"/>
    </source>
</evidence>
<dbReference type="Pfam" id="PF04327">
    <property type="entry name" value="Peptidase_Prp"/>
    <property type="match status" value="1"/>
</dbReference>
<dbReference type="GO" id="GO:0042254">
    <property type="term" value="P:ribosome biogenesis"/>
    <property type="evidence" value="ECO:0007669"/>
    <property type="project" value="UniProtKB-KW"/>
</dbReference>
<dbReference type="RefSeq" id="WP_022748123.1">
    <property type="nucleotide sequence ID" value="NZ_FOGW01000006.1"/>
</dbReference>
<evidence type="ECO:0000256" key="2">
    <source>
        <dbReference type="ARBA" id="ARBA00022670"/>
    </source>
</evidence>
<protein>
    <recommendedName>
        <fullName evidence="6">Ribosomal processing cysteine protease Prp</fullName>
    </recommendedName>
</protein>
<proteinExistence type="inferred from homology"/>
<evidence type="ECO:0000313" key="8">
    <source>
        <dbReference type="Proteomes" id="UP000182471"/>
    </source>
</evidence>
<dbReference type="Proteomes" id="UP000182471">
    <property type="component" value="Unassembled WGS sequence"/>
</dbReference>
<keyword evidence="8" id="KW-1185">Reference proteome</keyword>
<gene>
    <name evidence="7" type="ORF">SAMN02910429_00653</name>
</gene>
<dbReference type="GO" id="GO:0008234">
    <property type="term" value="F:cysteine-type peptidase activity"/>
    <property type="evidence" value="ECO:0007669"/>
    <property type="project" value="UniProtKB-KW"/>
</dbReference>
<dbReference type="InterPro" id="IPR007422">
    <property type="entry name" value="Peptidase_Prp"/>
</dbReference>
<dbReference type="Gene3D" id="3.30.70.1490">
    <property type="entry name" value="Cysteine protease Prp"/>
    <property type="match status" value="1"/>
</dbReference>
<keyword evidence="2" id="KW-0645">Protease</keyword>
<evidence type="ECO:0000256" key="5">
    <source>
        <dbReference type="ARBA" id="ARBA00044503"/>
    </source>
</evidence>
<evidence type="ECO:0000256" key="1">
    <source>
        <dbReference type="ARBA" id="ARBA00022517"/>
    </source>
</evidence>
<dbReference type="GO" id="GO:0006508">
    <property type="term" value="P:proteolysis"/>
    <property type="evidence" value="ECO:0007669"/>
    <property type="project" value="UniProtKB-KW"/>
</dbReference>
<dbReference type="InterPro" id="IPR036764">
    <property type="entry name" value="Peptidase_Prp_sf"/>
</dbReference>
<name>A0A1H9QQX2_9FIRM</name>
<accession>A0A1H9QQX2</accession>
<dbReference type="EMBL" id="FOGW01000006">
    <property type="protein sequence ID" value="SER62848.1"/>
    <property type="molecule type" value="Genomic_DNA"/>
</dbReference>
<evidence type="ECO:0000256" key="4">
    <source>
        <dbReference type="ARBA" id="ARBA00022807"/>
    </source>
</evidence>
<reference evidence="8" key="1">
    <citation type="submission" date="2016-10" db="EMBL/GenBank/DDBJ databases">
        <authorList>
            <person name="Varghese N."/>
            <person name="Submissions S."/>
        </authorList>
    </citation>
    <scope>NUCLEOTIDE SEQUENCE [LARGE SCALE GENOMIC DNA]</scope>
    <source>
        <strain evidence="8">S1b</strain>
    </source>
</reference>
<keyword evidence="1" id="KW-0690">Ribosome biogenesis</keyword>
<keyword evidence="4" id="KW-0788">Thiol protease</keyword>
<dbReference type="PANTHER" id="PTHR39178:SF1">
    <property type="entry name" value="RIBOSOMAL-PROCESSING CYSTEINE PROTEASE PRP"/>
    <property type="match status" value="1"/>
</dbReference>
<evidence type="ECO:0000313" key="7">
    <source>
        <dbReference type="EMBL" id="SER62848.1"/>
    </source>
</evidence>
<keyword evidence="3" id="KW-0378">Hydrolase</keyword>
<dbReference type="AlphaFoldDB" id="A0A1H9QQX2"/>